<dbReference type="InterPro" id="IPR017925">
    <property type="entry name" value="DHFR_CS"/>
</dbReference>
<evidence type="ECO:0000256" key="1">
    <source>
        <dbReference type="ARBA" id="ARBA00004903"/>
    </source>
</evidence>
<dbReference type="EMBL" id="JAVKGT010000019">
    <property type="protein sequence ID" value="MDR5712149.1"/>
    <property type="molecule type" value="Genomic_DNA"/>
</dbReference>
<feature type="domain" description="DHFR" evidence="9">
    <location>
        <begin position="3"/>
        <end position="176"/>
    </location>
</feature>
<evidence type="ECO:0000256" key="2">
    <source>
        <dbReference type="ARBA" id="ARBA00009539"/>
    </source>
</evidence>
<keyword evidence="5 7" id="KW-0521">NADP</keyword>
<evidence type="ECO:0000259" key="9">
    <source>
        <dbReference type="PROSITE" id="PS51330"/>
    </source>
</evidence>
<organism evidence="10 11">
    <name type="scientific">Nesterenkonia flava</name>
    <dbReference type="NCBI Taxonomy" id="469799"/>
    <lineage>
        <taxon>Bacteria</taxon>
        <taxon>Bacillati</taxon>
        <taxon>Actinomycetota</taxon>
        <taxon>Actinomycetes</taxon>
        <taxon>Micrococcales</taxon>
        <taxon>Micrococcaceae</taxon>
        <taxon>Nesterenkonia</taxon>
    </lineage>
</organism>
<dbReference type="SUPFAM" id="SSF53597">
    <property type="entry name" value="Dihydrofolate reductase-like"/>
    <property type="match status" value="1"/>
</dbReference>
<dbReference type="PROSITE" id="PS00075">
    <property type="entry name" value="DHFR_1"/>
    <property type="match status" value="1"/>
</dbReference>
<proteinExistence type="inferred from homology"/>
<comment type="caution">
    <text evidence="10">The sequence shown here is derived from an EMBL/GenBank/DDBJ whole genome shotgun (WGS) entry which is preliminary data.</text>
</comment>
<dbReference type="PIRSF" id="PIRSF000194">
    <property type="entry name" value="DHFR"/>
    <property type="match status" value="1"/>
</dbReference>
<evidence type="ECO:0000256" key="5">
    <source>
        <dbReference type="ARBA" id="ARBA00022857"/>
    </source>
</evidence>
<dbReference type="RefSeq" id="WP_310537529.1">
    <property type="nucleotide sequence ID" value="NZ_BAAAOC010000087.1"/>
</dbReference>
<evidence type="ECO:0000256" key="6">
    <source>
        <dbReference type="ARBA" id="ARBA00023002"/>
    </source>
</evidence>
<dbReference type="InterPro" id="IPR012259">
    <property type="entry name" value="DHFR"/>
</dbReference>
<dbReference type="EC" id="1.5.1.3" evidence="3 7"/>
<dbReference type="PANTHER" id="PTHR48069">
    <property type="entry name" value="DIHYDROFOLATE REDUCTASE"/>
    <property type="match status" value="1"/>
</dbReference>
<comment type="catalytic activity">
    <reaction evidence="7">
        <text>(6S)-5,6,7,8-tetrahydrofolate + NADP(+) = 7,8-dihydrofolate + NADPH + H(+)</text>
        <dbReference type="Rhea" id="RHEA:15009"/>
        <dbReference type="ChEBI" id="CHEBI:15378"/>
        <dbReference type="ChEBI" id="CHEBI:57451"/>
        <dbReference type="ChEBI" id="CHEBI:57453"/>
        <dbReference type="ChEBI" id="CHEBI:57783"/>
        <dbReference type="ChEBI" id="CHEBI:58349"/>
        <dbReference type="EC" id="1.5.1.3"/>
    </reaction>
</comment>
<evidence type="ECO:0000313" key="11">
    <source>
        <dbReference type="Proteomes" id="UP001260872"/>
    </source>
</evidence>
<comment type="function">
    <text evidence="7">Key enzyme in folate metabolism. Catalyzes an essential reaction for de novo glycine and purine synthesis, and for DNA precursor synthesis.</text>
</comment>
<name>A0ABU1FU06_9MICC</name>
<evidence type="ECO:0000313" key="10">
    <source>
        <dbReference type="EMBL" id="MDR5712149.1"/>
    </source>
</evidence>
<evidence type="ECO:0000256" key="4">
    <source>
        <dbReference type="ARBA" id="ARBA00022563"/>
    </source>
</evidence>
<keyword evidence="11" id="KW-1185">Reference proteome</keyword>
<protein>
    <recommendedName>
        <fullName evidence="3 7">Dihydrofolate reductase</fullName>
        <ecNumber evidence="3 7">1.5.1.3</ecNumber>
    </recommendedName>
</protein>
<dbReference type="Proteomes" id="UP001260872">
    <property type="component" value="Unassembled WGS sequence"/>
</dbReference>
<dbReference type="PRINTS" id="PR00070">
    <property type="entry name" value="DHFR"/>
</dbReference>
<comment type="similarity">
    <text evidence="2 7 8">Belongs to the dihydrofolate reductase family.</text>
</comment>
<dbReference type="PROSITE" id="PS51330">
    <property type="entry name" value="DHFR_2"/>
    <property type="match status" value="1"/>
</dbReference>
<evidence type="ECO:0000256" key="3">
    <source>
        <dbReference type="ARBA" id="ARBA00012856"/>
    </source>
</evidence>
<reference evidence="11" key="1">
    <citation type="submission" date="2023-07" db="EMBL/GenBank/DDBJ databases">
        <title>Description of three actinobacteria isolated from air of manufacturing shop in a pharmaceutical factory.</title>
        <authorList>
            <person name="Zhang D.-F."/>
        </authorList>
    </citation>
    <scope>NUCLEOTIDE SEQUENCE [LARGE SCALE GENOMIC DNA]</scope>
    <source>
        <strain evidence="11">CCTCC AB 207010</strain>
    </source>
</reference>
<dbReference type="Gene3D" id="3.40.430.10">
    <property type="entry name" value="Dihydrofolate Reductase, subunit A"/>
    <property type="match status" value="1"/>
</dbReference>
<sequence>MPTVGMIWAQTPGRVIGRDGAMPWHVPEDLAYFKTVTQGAPVIMGRKTWESLPERFRPLPGRVNVVVTRDTSKTLPLAEGGALTASSLEDALSLAGEHTYDSPAVWIMGGGAIYSEAVEKGLAEIAAVTQIDLDVDGDTFAPQLDPQEWTLVSAMPEQGWETSQSGTRYRFETYRRMRPAPHAPA</sequence>
<dbReference type="InterPro" id="IPR024072">
    <property type="entry name" value="DHFR-like_dom_sf"/>
</dbReference>
<keyword evidence="6 7" id="KW-0560">Oxidoreductase</keyword>
<accession>A0ABU1FU06</accession>
<comment type="pathway">
    <text evidence="1 7">Cofactor biosynthesis; tetrahydrofolate biosynthesis; 5,6,7,8-tetrahydrofolate from 7,8-dihydrofolate: step 1/1.</text>
</comment>
<dbReference type="Pfam" id="PF00186">
    <property type="entry name" value="DHFR_1"/>
    <property type="match status" value="1"/>
</dbReference>
<dbReference type="GO" id="GO:0004146">
    <property type="term" value="F:dihydrofolate reductase activity"/>
    <property type="evidence" value="ECO:0007669"/>
    <property type="project" value="UniProtKB-EC"/>
</dbReference>
<evidence type="ECO:0000256" key="8">
    <source>
        <dbReference type="RuleBase" id="RU004474"/>
    </source>
</evidence>
<dbReference type="InterPro" id="IPR001796">
    <property type="entry name" value="DHFR_dom"/>
</dbReference>
<evidence type="ECO:0000256" key="7">
    <source>
        <dbReference type="PIRNR" id="PIRNR000194"/>
    </source>
</evidence>
<gene>
    <name evidence="10" type="ORF">RH857_08395</name>
</gene>
<keyword evidence="4 7" id="KW-0554">One-carbon metabolism</keyword>
<dbReference type="CDD" id="cd00209">
    <property type="entry name" value="DHFR"/>
    <property type="match status" value="1"/>
</dbReference>
<dbReference type="PANTHER" id="PTHR48069:SF3">
    <property type="entry name" value="DIHYDROFOLATE REDUCTASE"/>
    <property type="match status" value="1"/>
</dbReference>